<organism evidence="5 6">
    <name type="scientific">Allorhizobium terrae</name>
    <dbReference type="NCBI Taxonomy" id="1848972"/>
    <lineage>
        <taxon>Bacteria</taxon>
        <taxon>Pseudomonadati</taxon>
        <taxon>Pseudomonadota</taxon>
        <taxon>Alphaproteobacteria</taxon>
        <taxon>Hyphomicrobiales</taxon>
        <taxon>Rhizobiaceae</taxon>
        <taxon>Rhizobium/Agrobacterium group</taxon>
        <taxon>Allorhizobium</taxon>
    </lineage>
</organism>
<comment type="caution">
    <text evidence="5">The sequence shown here is derived from an EMBL/GenBank/DDBJ whole genome shotgun (WGS) entry which is preliminary data.</text>
</comment>
<dbReference type="SUPFAM" id="SSF46785">
    <property type="entry name" value="Winged helix' DNA-binding domain"/>
    <property type="match status" value="1"/>
</dbReference>
<name>A0A4S3ZUS2_9HYPH</name>
<keyword evidence="6" id="KW-1185">Reference proteome</keyword>
<evidence type="ECO:0000256" key="1">
    <source>
        <dbReference type="ARBA" id="ARBA00023015"/>
    </source>
</evidence>
<evidence type="ECO:0000313" key="5">
    <source>
        <dbReference type="EMBL" id="THF49331.1"/>
    </source>
</evidence>
<dbReference type="GO" id="GO:0003677">
    <property type="term" value="F:DNA binding"/>
    <property type="evidence" value="ECO:0007669"/>
    <property type="project" value="UniProtKB-KW"/>
</dbReference>
<dbReference type="InterPro" id="IPR036390">
    <property type="entry name" value="WH_DNA-bd_sf"/>
</dbReference>
<dbReference type="EMBL" id="SSOA01000006">
    <property type="protein sequence ID" value="THF49331.1"/>
    <property type="molecule type" value="Genomic_DNA"/>
</dbReference>
<sequence length="159" mass="17751">MSTAYNVTEQVGHLLRRVYQRHLAIFQDHAFDPSITSVQFMTLCVLRDKGPSSQSELVRATAIDQGTIRGIIERLTARGLISLSRDEQDGRKVIMALTPEADALLDNMVPSAQMISELTMGSLNAAERVALIYLLKRLLEEPNEGNTGESAWEDDQHNR</sequence>
<dbReference type="GO" id="GO:0003700">
    <property type="term" value="F:DNA-binding transcription factor activity"/>
    <property type="evidence" value="ECO:0007669"/>
    <property type="project" value="InterPro"/>
</dbReference>
<accession>A0A4S3ZUS2</accession>
<dbReference type="AlphaFoldDB" id="A0A4S3ZUS2"/>
<dbReference type="PROSITE" id="PS50995">
    <property type="entry name" value="HTH_MARR_2"/>
    <property type="match status" value="1"/>
</dbReference>
<dbReference type="Gene3D" id="1.10.10.10">
    <property type="entry name" value="Winged helix-like DNA-binding domain superfamily/Winged helix DNA-binding domain"/>
    <property type="match status" value="1"/>
</dbReference>
<evidence type="ECO:0000259" key="4">
    <source>
        <dbReference type="PROSITE" id="PS50995"/>
    </source>
</evidence>
<feature type="domain" description="HTH marR-type" evidence="4">
    <location>
        <begin position="8"/>
        <end position="140"/>
    </location>
</feature>
<evidence type="ECO:0000256" key="2">
    <source>
        <dbReference type="ARBA" id="ARBA00023125"/>
    </source>
</evidence>
<keyword evidence="2" id="KW-0238">DNA-binding</keyword>
<gene>
    <name evidence="5" type="ORF">E6C51_13240</name>
</gene>
<evidence type="ECO:0000256" key="3">
    <source>
        <dbReference type="ARBA" id="ARBA00023163"/>
    </source>
</evidence>
<protein>
    <submittedName>
        <fullName evidence="5">Winged helix-turn-helix transcriptional regulator</fullName>
    </submittedName>
</protein>
<keyword evidence="1" id="KW-0805">Transcription regulation</keyword>
<dbReference type="InterPro" id="IPR000835">
    <property type="entry name" value="HTH_MarR-typ"/>
</dbReference>
<dbReference type="RefSeq" id="WP_190236299.1">
    <property type="nucleotide sequence ID" value="NZ_SSOA01000006.1"/>
</dbReference>
<keyword evidence="3" id="KW-0804">Transcription</keyword>
<dbReference type="Pfam" id="PF01047">
    <property type="entry name" value="MarR"/>
    <property type="match status" value="1"/>
</dbReference>
<dbReference type="Proteomes" id="UP000310754">
    <property type="component" value="Unassembled WGS sequence"/>
</dbReference>
<dbReference type="PRINTS" id="PR00598">
    <property type="entry name" value="HTHMARR"/>
</dbReference>
<dbReference type="SMART" id="SM00347">
    <property type="entry name" value="HTH_MARR"/>
    <property type="match status" value="1"/>
</dbReference>
<dbReference type="InterPro" id="IPR036388">
    <property type="entry name" value="WH-like_DNA-bd_sf"/>
</dbReference>
<reference evidence="5 6" key="1">
    <citation type="submission" date="2019-04" db="EMBL/GenBank/DDBJ databases">
        <title>Rhizobium terrae sp. nov., isolated from a paddy soil.</title>
        <authorList>
            <person name="Lin S.-Y."/>
            <person name="Hameed A."/>
            <person name="Huang H.-I."/>
            <person name="Young C.-C."/>
        </authorList>
    </citation>
    <scope>NUCLEOTIDE SEQUENCE [LARGE SCALE GENOMIC DNA]</scope>
    <source>
        <strain evidence="5 6">CC-HIH110</strain>
    </source>
</reference>
<dbReference type="PANTHER" id="PTHR42756:SF1">
    <property type="entry name" value="TRANSCRIPTIONAL REPRESSOR OF EMRAB OPERON"/>
    <property type="match status" value="1"/>
</dbReference>
<evidence type="ECO:0000313" key="6">
    <source>
        <dbReference type="Proteomes" id="UP000310754"/>
    </source>
</evidence>
<proteinExistence type="predicted"/>
<dbReference type="PANTHER" id="PTHR42756">
    <property type="entry name" value="TRANSCRIPTIONAL REGULATOR, MARR"/>
    <property type="match status" value="1"/>
</dbReference>